<reference evidence="1" key="1">
    <citation type="submission" date="2020-05" db="EMBL/GenBank/DDBJ databases">
        <authorList>
            <person name="Chiriac C."/>
            <person name="Salcher M."/>
            <person name="Ghai R."/>
            <person name="Kavagutti S V."/>
        </authorList>
    </citation>
    <scope>NUCLEOTIDE SEQUENCE</scope>
</reference>
<evidence type="ECO:0000313" key="2">
    <source>
        <dbReference type="EMBL" id="CAB5064068.1"/>
    </source>
</evidence>
<gene>
    <name evidence="1" type="ORF">UFOPK4098_00399</name>
    <name evidence="2" type="ORF">UFOPK4347_00688</name>
</gene>
<dbReference type="InterPro" id="IPR018561">
    <property type="entry name" value="AosR"/>
</dbReference>
<organism evidence="1">
    <name type="scientific">freshwater metagenome</name>
    <dbReference type="NCBI Taxonomy" id="449393"/>
    <lineage>
        <taxon>unclassified sequences</taxon>
        <taxon>metagenomes</taxon>
        <taxon>ecological metagenomes</taxon>
    </lineage>
</organism>
<dbReference type="EMBL" id="CAFBPN010000011">
    <property type="protein sequence ID" value="CAB5012939.1"/>
    <property type="molecule type" value="Genomic_DNA"/>
</dbReference>
<protein>
    <submittedName>
        <fullName evidence="1">Unannotated protein</fullName>
    </submittedName>
</protein>
<dbReference type="EMBL" id="CAFBQU010000013">
    <property type="protein sequence ID" value="CAB5064068.1"/>
    <property type="molecule type" value="Genomic_DNA"/>
</dbReference>
<accession>A0A6J7Q9K3</accession>
<evidence type="ECO:0000313" key="1">
    <source>
        <dbReference type="EMBL" id="CAB5012939.1"/>
    </source>
</evidence>
<dbReference type="Pfam" id="PF09438">
    <property type="entry name" value="DUF2017"/>
    <property type="match status" value="1"/>
</dbReference>
<sequence>MGHHATRHMMRRRNSGPFVAQRDGTYVMNLAPDVQAMLVHMFGELRDVLTTGDSNEPTLQRLFPVAYHQDPESNEEYQRLMRSELVASRLAAISRAVEVIDTAQNQAPILTSGDMSQFMQSLNAIRLLLGTMLDVSEDDELHGHSDLEDDDPRLAQHHLYAYLGWLLEASISAQMNRGEIR</sequence>
<dbReference type="AlphaFoldDB" id="A0A6J7Q9K3"/>
<name>A0A6J7Q9K3_9ZZZZ</name>
<proteinExistence type="predicted"/>